<protein>
    <recommendedName>
        <fullName evidence="5">CENP-V/GFA domain-containing protein</fullName>
    </recommendedName>
</protein>
<sequence>MKKLSLKASCLCGGIKLRTQGYHRNVQNCHCIQCMKTHGHHAAYTNVEERNIKFLKKRTLKWFKSSKRAKRGFCNKCGASLFFKLIGTKNISIAAGMFNRPTRLKTTMNIFVKGKADYYKLDSRMPKFNRYPK</sequence>
<evidence type="ECO:0000256" key="4">
    <source>
        <dbReference type="ARBA" id="ARBA00023239"/>
    </source>
</evidence>
<dbReference type="InterPro" id="IPR011057">
    <property type="entry name" value="Mss4-like_sf"/>
</dbReference>
<dbReference type="GO" id="GO:0046872">
    <property type="term" value="F:metal ion binding"/>
    <property type="evidence" value="ECO:0007669"/>
    <property type="project" value="UniProtKB-KW"/>
</dbReference>
<keyword evidence="2" id="KW-0479">Metal-binding</keyword>
<dbReference type="PANTHER" id="PTHR33337:SF40">
    <property type="entry name" value="CENP-V_GFA DOMAIN-CONTAINING PROTEIN-RELATED"/>
    <property type="match status" value="1"/>
</dbReference>
<dbReference type="GO" id="GO:0016846">
    <property type="term" value="F:carbon-sulfur lyase activity"/>
    <property type="evidence" value="ECO:0007669"/>
    <property type="project" value="InterPro"/>
</dbReference>
<keyword evidence="3" id="KW-0862">Zinc</keyword>
<evidence type="ECO:0000256" key="2">
    <source>
        <dbReference type="ARBA" id="ARBA00022723"/>
    </source>
</evidence>
<reference evidence="6" key="1">
    <citation type="submission" date="2018-05" db="EMBL/GenBank/DDBJ databases">
        <authorList>
            <person name="Lanie J.A."/>
            <person name="Ng W.-L."/>
            <person name="Kazmierczak K.M."/>
            <person name="Andrzejewski T.M."/>
            <person name="Davidsen T.M."/>
            <person name="Wayne K.J."/>
            <person name="Tettelin H."/>
            <person name="Glass J.I."/>
            <person name="Rusch D."/>
            <person name="Podicherti R."/>
            <person name="Tsui H.-C.T."/>
            <person name="Winkler M.E."/>
        </authorList>
    </citation>
    <scope>NUCLEOTIDE SEQUENCE</scope>
</reference>
<evidence type="ECO:0000259" key="5">
    <source>
        <dbReference type="PROSITE" id="PS51891"/>
    </source>
</evidence>
<evidence type="ECO:0000256" key="3">
    <source>
        <dbReference type="ARBA" id="ARBA00022833"/>
    </source>
</evidence>
<dbReference type="SUPFAM" id="SSF51316">
    <property type="entry name" value="Mss4-like"/>
    <property type="match status" value="1"/>
</dbReference>
<evidence type="ECO:0000256" key="1">
    <source>
        <dbReference type="ARBA" id="ARBA00005495"/>
    </source>
</evidence>
<proteinExistence type="inferred from homology"/>
<dbReference type="Pfam" id="PF04828">
    <property type="entry name" value="GFA"/>
    <property type="match status" value="1"/>
</dbReference>
<evidence type="ECO:0000313" key="6">
    <source>
        <dbReference type="EMBL" id="SVE13242.1"/>
    </source>
</evidence>
<feature type="domain" description="CENP-V/GFA" evidence="5">
    <location>
        <begin position="6"/>
        <end position="120"/>
    </location>
</feature>
<accession>A0A383AZW7</accession>
<dbReference type="PROSITE" id="PS51891">
    <property type="entry name" value="CENP_V_GFA"/>
    <property type="match status" value="1"/>
</dbReference>
<dbReference type="AlphaFoldDB" id="A0A383AZW7"/>
<name>A0A383AZW7_9ZZZZ</name>
<keyword evidence="4" id="KW-0456">Lyase</keyword>
<dbReference type="Gene3D" id="3.90.1590.10">
    <property type="entry name" value="glutathione-dependent formaldehyde- activating enzyme (gfa)"/>
    <property type="match status" value="1"/>
</dbReference>
<dbReference type="InterPro" id="IPR006913">
    <property type="entry name" value="CENP-V/GFA"/>
</dbReference>
<organism evidence="6">
    <name type="scientific">marine metagenome</name>
    <dbReference type="NCBI Taxonomy" id="408172"/>
    <lineage>
        <taxon>unclassified sequences</taxon>
        <taxon>metagenomes</taxon>
        <taxon>ecological metagenomes</taxon>
    </lineage>
</organism>
<comment type="similarity">
    <text evidence="1">Belongs to the Gfa family.</text>
</comment>
<dbReference type="PANTHER" id="PTHR33337">
    <property type="entry name" value="GFA DOMAIN-CONTAINING PROTEIN"/>
    <property type="match status" value="1"/>
</dbReference>
<gene>
    <name evidence="6" type="ORF">METZ01_LOCUS466096</name>
</gene>
<dbReference type="EMBL" id="UINC01196299">
    <property type="protein sequence ID" value="SVE13242.1"/>
    <property type="molecule type" value="Genomic_DNA"/>
</dbReference>